<sequence>MYFFILDCIMVLNYFGLDRMNSRGNYYHPRGFGCVYQLRTLQRCIGWINLPLMFINKCLGIDFFKIGSKLININEFGKELE</sequence>
<organism evidence="1 2">
    <name type="scientific">Flavobacterium subsaxonicum WB 4.1-42 = DSM 21790</name>
    <dbReference type="NCBI Taxonomy" id="1121898"/>
    <lineage>
        <taxon>Bacteria</taxon>
        <taxon>Pseudomonadati</taxon>
        <taxon>Bacteroidota</taxon>
        <taxon>Flavobacteriia</taxon>
        <taxon>Flavobacteriales</taxon>
        <taxon>Flavobacteriaceae</taxon>
        <taxon>Flavobacterium</taxon>
    </lineage>
</organism>
<evidence type="ECO:0000313" key="1">
    <source>
        <dbReference type="EMBL" id="KGO93781.1"/>
    </source>
</evidence>
<accession>A0A0A2MQD8</accession>
<keyword evidence="2" id="KW-1185">Reference proteome</keyword>
<dbReference type="AlphaFoldDB" id="A0A0A2MQD8"/>
<dbReference type="EMBL" id="JRLY01000004">
    <property type="protein sequence ID" value="KGO93781.1"/>
    <property type="molecule type" value="Genomic_DNA"/>
</dbReference>
<proteinExistence type="predicted"/>
<comment type="caution">
    <text evidence="1">The sequence shown here is derived from an EMBL/GenBank/DDBJ whole genome shotgun (WGS) entry which is preliminary data.</text>
</comment>
<gene>
    <name evidence="1" type="ORF">Q766_07515</name>
</gene>
<name>A0A0A2MQD8_9FLAO</name>
<reference evidence="1 2" key="1">
    <citation type="submission" date="2013-09" db="EMBL/GenBank/DDBJ databases">
        <authorList>
            <person name="Zeng Z."/>
            <person name="Chen C."/>
        </authorList>
    </citation>
    <scope>NUCLEOTIDE SEQUENCE [LARGE SCALE GENOMIC DNA]</scope>
    <source>
        <strain evidence="1 2">WB 4.1-42</strain>
    </source>
</reference>
<protein>
    <submittedName>
        <fullName evidence="1">Uncharacterized protein</fullName>
    </submittedName>
</protein>
<evidence type="ECO:0000313" key="2">
    <source>
        <dbReference type="Proteomes" id="UP000030111"/>
    </source>
</evidence>
<dbReference type="Proteomes" id="UP000030111">
    <property type="component" value="Unassembled WGS sequence"/>
</dbReference>